<keyword evidence="10" id="KW-1185">Reference proteome</keyword>
<dbReference type="AlphaFoldDB" id="T1J3E9"/>
<keyword evidence="7" id="KW-0472">Membrane</keyword>
<reference evidence="10" key="1">
    <citation type="submission" date="2011-05" db="EMBL/GenBank/DDBJ databases">
        <authorList>
            <person name="Richards S.R."/>
            <person name="Qu J."/>
            <person name="Jiang H."/>
            <person name="Jhangiani S.N."/>
            <person name="Agravi P."/>
            <person name="Goodspeed R."/>
            <person name="Gross S."/>
            <person name="Mandapat C."/>
            <person name="Jackson L."/>
            <person name="Mathew T."/>
            <person name="Pu L."/>
            <person name="Thornton R."/>
            <person name="Saada N."/>
            <person name="Wilczek-Boney K.B."/>
            <person name="Lee S."/>
            <person name="Kovar C."/>
            <person name="Wu Y."/>
            <person name="Scherer S.E."/>
            <person name="Worley K.C."/>
            <person name="Muzny D.M."/>
            <person name="Gibbs R."/>
        </authorList>
    </citation>
    <scope>NUCLEOTIDE SEQUENCE</scope>
    <source>
        <strain evidence="10">Brora</strain>
    </source>
</reference>
<evidence type="ECO:0000256" key="2">
    <source>
        <dbReference type="ARBA" id="ARBA00007647"/>
    </source>
</evidence>
<comment type="similarity">
    <text evidence="2 8">Belongs to the glycosyltransferase 92 family.</text>
</comment>
<dbReference type="Pfam" id="PF01697">
    <property type="entry name" value="Glyco_transf_92"/>
    <property type="match status" value="1"/>
</dbReference>
<dbReference type="EnsemblMetazoa" id="SMAR008114-RA">
    <property type="protein sequence ID" value="SMAR008114-PA"/>
    <property type="gene ID" value="SMAR008114"/>
</dbReference>
<dbReference type="eggNOG" id="KOG4735">
    <property type="taxonomic scope" value="Eukaryota"/>
</dbReference>
<protein>
    <recommendedName>
        <fullName evidence="8">Glycosyltransferase family 92 protein</fullName>
        <ecNumber evidence="8">2.4.1.-</ecNumber>
    </recommendedName>
</protein>
<dbReference type="Proteomes" id="UP000014500">
    <property type="component" value="Unassembled WGS sequence"/>
</dbReference>
<name>T1J3E9_STRMM</name>
<dbReference type="EC" id="2.4.1.-" evidence="8"/>
<dbReference type="PANTHER" id="PTHR21461:SF40">
    <property type="entry name" value="GLYCOSYLTRANSFERASE FAMILY 92 PROTEIN"/>
    <property type="match status" value="1"/>
</dbReference>
<keyword evidence="6" id="KW-1133">Transmembrane helix</keyword>
<evidence type="ECO:0000313" key="9">
    <source>
        <dbReference type="EnsemblMetazoa" id="SMAR008114-PA"/>
    </source>
</evidence>
<keyword evidence="3 8" id="KW-0328">Glycosyltransferase</keyword>
<sequence length="240" mass="27785">MYNHSTGPNVHKVLQLYQSLGIVTVLSWQIDIQSQKQIRTEAMFASMNDCLYRTMFSYSYTIFIDFDEYIVPKNGLTYAQMMSKYENHSEFGSFVFHNTFFYLYHGNNSDFLTEISNLNLTNNVPYLITLFKTNRTKNLNSFGQRSKYIVRPEYCILLGNHLVWTHFPGKRSKNVKPDVGLSHHYRICENGGFDCLEKPTVFDNSTWYHAQNLISNVTLICQQVYSDTGQCPEAPTLGSP</sequence>
<accession>T1J3E9</accession>
<evidence type="ECO:0000256" key="4">
    <source>
        <dbReference type="ARBA" id="ARBA00022679"/>
    </source>
</evidence>
<dbReference type="GO" id="GO:0005737">
    <property type="term" value="C:cytoplasm"/>
    <property type="evidence" value="ECO:0007669"/>
    <property type="project" value="TreeGrafter"/>
</dbReference>
<reference evidence="9" key="2">
    <citation type="submission" date="2015-02" db="UniProtKB">
        <authorList>
            <consortium name="EnsemblMetazoa"/>
        </authorList>
    </citation>
    <scope>IDENTIFICATION</scope>
</reference>
<dbReference type="EMBL" id="JH431825">
    <property type="status" value="NOT_ANNOTATED_CDS"/>
    <property type="molecule type" value="Genomic_DNA"/>
</dbReference>
<dbReference type="PANTHER" id="PTHR21461">
    <property type="entry name" value="GLYCOSYLTRANSFERASE FAMILY 92 PROTEIN"/>
    <property type="match status" value="1"/>
</dbReference>
<evidence type="ECO:0000256" key="3">
    <source>
        <dbReference type="ARBA" id="ARBA00022676"/>
    </source>
</evidence>
<dbReference type="OMA" id="YRICENG"/>
<keyword evidence="5" id="KW-0812">Transmembrane</keyword>
<evidence type="ECO:0000256" key="8">
    <source>
        <dbReference type="RuleBase" id="RU366017"/>
    </source>
</evidence>
<evidence type="ECO:0000256" key="7">
    <source>
        <dbReference type="ARBA" id="ARBA00023136"/>
    </source>
</evidence>
<dbReference type="HOGENOM" id="CLU_1300763_0_0_1"/>
<dbReference type="GO" id="GO:0016757">
    <property type="term" value="F:glycosyltransferase activity"/>
    <property type="evidence" value="ECO:0007669"/>
    <property type="project" value="UniProtKB-UniRule"/>
</dbReference>
<evidence type="ECO:0000256" key="6">
    <source>
        <dbReference type="ARBA" id="ARBA00022989"/>
    </source>
</evidence>
<evidence type="ECO:0000256" key="5">
    <source>
        <dbReference type="ARBA" id="ARBA00022692"/>
    </source>
</evidence>
<proteinExistence type="inferred from homology"/>
<dbReference type="InterPro" id="IPR008166">
    <property type="entry name" value="Glyco_transf_92"/>
</dbReference>
<organism evidence="9 10">
    <name type="scientific">Strigamia maritima</name>
    <name type="common">European centipede</name>
    <name type="synonym">Geophilus maritimus</name>
    <dbReference type="NCBI Taxonomy" id="126957"/>
    <lineage>
        <taxon>Eukaryota</taxon>
        <taxon>Metazoa</taxon>
        <taxon>Ecdysozoa</taxon>
        <taxon>Arthropoda</taxon>
        <taxon>Myriapoda</taxon>
        <taxon>Chilopoda</taxon>
        <taxon>Pleurostigmophora</taxon>
        <taxon>Geophilomorpha</taxon>
        <taxon>Linotaeniidae</taxon>
        <taxon>Strigamia</taxon>
    </lineage>
</organism>
<dbReference type="GO" id="GO:0016020">
    <property type="term" value="C:membrane"/>
    <property type="evidence" value="ECO:0007669"/>
    <property type="project" value="UniProtKB-SubCell"/>
</dbReference>
<comment type="subcellular location">
    <subcellularLocation>
        <location evidence="1">Membrane</location>
        <topology evidence="1">Single-pass membrane protein</topology>
    </subcellularLocation>
</comment>
<evidence type="ECO:0000256" key="1">
    <source>
        <dbReference type="ARBA" id="ARBA00004167"/>
    </source>
</evidence>
<evidence type="ECO:0000313" key="10">
    <source>
        <dbReference type="Proteomes" id="UP000014500"/>
    </source>
</evidence>
<keyword evidence="4 8" id="KW-0808">Transferase</keyword>
<dbReference type="PhylomeDB" id="T1J3E9"/>